<gene>
    <name evidence="1" type="ORF">GCM10008959_29530</name>
</gene>
<accession>A0ABQ2RXD8</accession>
<reference evidence="2" key="1">
    <citation type="journal article" date="2019" name="Int. J. Syst. Evol. Microbiol.">
        <title>The Global Catalogue of Microorganisms (GCM) 10K type strain sequencing project: providing services to taxonomists for standard genome sequencing and annotation.</title>
        <authorList>
            <consortium name="The Broad Institute Genomics Platform"/>
            <consortium name="The Broad Institute Genome Sequencing Center for Infectious Disease"/>
            <person name="Wu L."/>
            <person name="Ma J."/>
        </authorList>
    </citation>
    <scope>NUCLEOTIDE SEQUENCE [LARGE SCALE GENOMIC DNA]</scope>
    <source>
        <strain evidence="2">JCM 31404</strain>
    </source>
</reference>
<dbReference type="EMBL" id="BMQM01000022">
    <property type="protein sequence ID" value="GGR65399.1"/>
    <property type="molecule type" value="Genomic_DNA"/>
</dbReference>
<comment type="caution">
    <text evidence="1">The sequence shown here is derived from an EMBL/GenBank/DDBJ whole genome shotgun (WGS) entry which is preliminary data.</text>
</comment>
<evidence type="ECO:0000313" key="2">
    <source>
        <dbReference type="Proteomes" id="UP000634308"/>
    </source>
</evidence>
<proteinExistence type="predicted"/>
<keyword evidence="2" id="KW-1185">Reference proteome</keyword>
<protein>
    <submittedName>
        <fullName evidence="1">Uncharacterized protein</fullName>
    </submittedName>
</protein>
<name>A0ABQ2RXD8_9DEIO</name>
<dbReference type="Proteomes" id="UP000634308">
    <property type="component" value="Unassembled WGS sequence"/>
</dbReference>
<organism evidence="1 2">
    <name type="scientific">Deinococcus seoulensis</name>
    <dbReference type="NCBI Taxonomy" id="1837379"/>
    <lineage>
        <taxon>Bacteria</taxon>
        <taxon>Thermotogati</taxon>
        <taxon>Deinococcota</taxon>
        <taxon>Deinococci</taxon>
        <taxon>Deinococcales</taxon>
        <taxon>Deinococcaceae</taxon>
        <taxon>Deinococcus</taxon>
    </lineage>
</organism>
<sequence length="143" mass="16080">MPSDPRAGMLSDRMDNLTEDVLQALNARHAKFEDCLIRRVTLAFTATPQWRQVTVEIEAKDNRAADGWGQVLFEFHGVELFHLLEDRTTNVVLGGIEWTLTALGWKADFSPVHSEGSLSTFIIEAQEVWFRSTPDGEPVQIAP</sequence>
<evidence type="ECO:0000313" key="1">
    <source>
        <dbReference type="EMBL" id="GGR65399.1"/>
    </source>
</evidence>